<dbReference type="KEGG" id="vg:18505305"/>
<name>W6E8F6_9CAUD</name>
<protein>
    <submittedName>
        <fullName evidence="1">Uncharacterized protein</fullName>
    </submittedName>
</protein>
<evidence type="ECO:0000313" key="1">
    <source>
        <dbReference type="EMBL" id="AHJ10552.1"/>
    </source>
</evidence>
<dbReference type="GeneID" id="18505305"/>
<proteinExistence type="predicted"/>
<organism evidence="1 2">
    <name type="scientific">Shewanella phage Spp001</name>
    <dbReference type="NCBI Taxonomy" id="1445859"/>
    <lineage>
        <taxon>Viruses</taxon>
        <taxon>Duplodnaviria</taxon>
        <taxon>Heunggongvirae</taxon>
        <taxon>Uroviricota</taxon>
        <taxon>Caudoviricetes</taxon>
        <taxon>Chaseviridae</taxon>
        <taxon>Nefertitivirinae</taxon>
        <taxon>Yushanvirus</taxon>
        <taxon>Yushanvirus Spp001</taxon>
    </lineage>
</organism>
<accession>W6E8F6</accession>
<sequence length="67" mass="7899">MVISKLRKLYPNLKFESGHDMCHPETCSCWNIRIYDDKNINLFNCDSGAEAIRFCEKFNAGLWRRQA</sequence>
<keyword evidence="2" id="KW-1185">Reference proteome</keyword>
<dbReference type="RefSeq" id="YP_009008864.1">
    <property type="nucleotide sequence ID" value="NC_023594.2"/>
</dbReference>
<dbReference type="EMBL" id="KJ002054">
    <property type="protein sequence ID" value="AHJ10552.1"/>
    <property type="molecule type" value="Genomic_DNA"/>
</dbReference>
<evidence type="ECO:0000313" key="2">
    <source>
        <dbReference type="Proteomes" id="UP000019368"/>
    </source>
</evidence>
<dbReference type="Proteomes" id="UP000019368">
    <property type="component" value="Segment"/>
</dbReference>
<reference evidence="1" key="1">
    <citation type="submission" date="2016-09" db="EMBL/GenBank/DDBJ databases">
        <title>The novel Shewanella putrefaciens-infecting bacteriophage Spp001: Ggenome sequence and lytic enzymes.</title>
        <authorList>
            <person name="Han F."/>
        </authorList>
    </citation>
    <scope>NUCLEOTIDE SEQUENCE</scope>
</reference>
<gene>
    <name evidence="1" type="ORF">Spp001_44</name>
</gene>